<evidence type="ECO:0000256" key="9">
    <source>
        <dbReference type="PROSITE-ProRule" id="PRU00042"/>
    </source>
</evidence>
<evidence type="ECO:0000256" key="8">
    <source>
        <dbReference type="ARBA" id="ARBA00023242"/>
    </source>
</evidence>
<feature type="domain" description="C2H2-type" evidence="11">
    <location>
        <begin position="494"/>
        <end position="516"/>
    </location>
</feature>
<keyword evidence="8" id="KW-0539">Nucleus</keyword>
<evidence type="ECO:0000256" key="10">
    <source>
        <dbReference type="SAM" id="MobiDB-lite"/>
    </source>
</evidence>
<name>A0ABY7G8B6_MYAAR</name>
<feature type="domain" description="C2H2-type" evidence="11">
    <location>
        <begin position="466"/>
        <end position="493"/>
    </location>
</feature>
<accession>A0ABY7G8B6</accession>
<comment type="subcellular location">
    <subcellularLocation>
        <location evidence="1">Nucleus</location>
    </subcellularLocation>
</comment>
<dbReference type="SMART" id="SM00355">
    <property type="entry name" value="ZnF_C2H2"/>
    <property type="match status" value="3"/>
</dbReference>
<feature type="region of interest" description="Disordered" evidence="10">
    <location>
        <begin position="189"/>
        <end position="209"/>
    </location>
</feature>
<feature type="region of interest" description="Disordered" evidence="10">
    <location>
        <begin position="366"/>
        <end position="399"/>
    </location>
</feature>
<keyword evidence="13" id="KW-1185">Reference proteome</keyword>
<evidence type="ECO:0000256" key="4">
    <source>
        <dbReference type="ARBA" id="ARBA00022771"/>
    </source>
</evidence>
<keyword evidence="4 9" id="KW-0863">Zinc-finger</keyword>
<dbReference type="PROSITE" id="PS00028">
    <property type="entry name" value="ZINC_FINGER_C2H2_1"/>
    <property type="match status" value="2"/>
</dbReference>
<dbReference type="InterPro" id="IPR013087">
    <property type="entry name" value="Znf_C2H2_type"/>
</dbReference>
<evidence type="ECO:0000313" key="12">
    <source>
        <dbReference type="EMBL" id="WAR29592.1"/>
    </source>
</evidence>
<evidence type="ECO:0000256" key="3">
    <source>
        <dbReference type="ARBA" id="ARBA00022737"/>
    </source>
</evidence>
<dbReference type="PANTHER" id="PTHR24394">
    <property type="entry name" value="ZINC FINGER PROTEIN"/>
    <property type="match status" value="1"/>
</dbReference>
<evidence type="ECO:0000313" key="13">
    <source>
        <dbReference type="Proteomes" id="UP001164746"/>
    </source>
</evidence>
<dbReference type="InterPro" id="IPR036236">
    <property type="entry name" value="Znf_C2H2_sf"/>
</dbReference>
<dbReference type="PANTHER" id="PTHR24394:SF48">
    <property type="entry name" value="ZINC FINGER PROTEIN 771"/>
    <property type="match status" value="1"/>
</dbReference>
<sequence>MNYRPWVIAKLEIAIVYKTRQDVLLPTSLIMQDLSLFKEVPGYRPILRAVLKHQIQTLINQLACHTGEESVLISASVEEGTLTHIGSDFGKNFVDGHEEIKAQFLGFCLKRNQISKAVKQEPEQFTRKKGPFPARNQRHRPYPVTLTKVEPVYQEDRASYQTANQSTVQTTQSAAYFNQSVFPTNEKLQQNQSATGIQDQKHNANQSTTSECTEIIAESQISATSSETQGEASVISTTAALTQPSCTASEVGPTKLKIIFSKSHTDANIQDTASHRRSGNERGIEMNTGSEMVVPTVIDAVNQVECDNSNISNDTERSNSSEQFENADSLSYNSDILKEETATESDNSLTTSSMGKFHYTLGLGLSERKSQRKAQEPRKNIPILPKTNRDSSIKSEPFSDSVVKSETSISRKNNNKITEVSVNGKPKSAFGIISNKKCVIGKEKSAQERKLELENYLYQDHTARPYPCALCPKRFKERHHLIYHMRTHSGQRPYACNICGKCFTQSSSLNTHKKTHFKDLHCGKCSQVFRRQAEYLNHACVWK</sequence>
<gene>
    <name evidence="12" type="ORF">MAR_003160</name>
</gene>
<keyword evidence="6" id="KW-0805">Transcription regulation</keyword>
<keyword evidence="2" id="KW-0479">Metal-binding</keyword>
<dbReference type="SUPFAM" id="SSF57667">
    <property type="entry name" value="beta-beta-alpha zinc fingers"/>
    <property type="match status" value="1"/>
</dbReference>
<evidence type="ECO:0000256" key="5">
    <source>
        <dbReference type="ARBA" id="ARBA00022833"/>
    </source>
</evidence>
<proteinExistence type="predicted"/>
<reference evidence="12" key="1">
    <citation type="submission" date="2022-11" db="EMBL/GenBank/DDBJ databases">
        <title>Centuries of genome instability and evolution in soft-shell clam transmissible cancer (bioRxiv).</title>
        <authorList>
            <person name="Hart S.F.M."/>
            <person name="Yonemitsu M.A."/>
            <person name="Giersch R.M."/>
            <person name="Beal B.F."/>
            <person name="Arriagada G."/>
            <person name="Davis B.W."/>
            <person name="Ostrander E.A."/>
            <person name="Goff S.P."/>
            <person name="Metzger M.J."/>
        </authorList>
    </citation>
    <scope>NUCLEOTIDE SEQUENCE</scope>
    <source>
        <strain evidence="12">MELC-2E11</strain>
        <tissue evidence="12">Siphon/mantle</tissue>
    </source>
</reference>
<organism evidence="12 13">
    <name type="scientific">Mya arenaria</name>
    <name type="common">Soft-shell clam</name>
    <dbReference type="NCBI Taxonomy" id="6604"/>
    <lineage>
        <taxon>Eukaryota</taxon>
        <taxon>Metazoa</taxon>
        <taxon>Spiralia</taxon>
        <taxon>Lophotrochozoa</taxon>
        <taxon>Mollusca</taxon>
        <taxon>Bivalvia</taxon>
        <taxon>Autobranchia</taxon>
        <taxon>Heteroconchia</taxon>
        <taxon>Euheterodonta</taxon>
        <taxon>Imparidentia</taxon>
        <taxon>Neoheterodontei</taxon>
        <taxon>Myida</taxon>
        <taxon>Myoidea</taxon>
        <taxon>Myidae</taxon>
        <taxon>Mya</taxon>
    </lineage>
</organism>
<feature type="region of interest" description="Disordered" evidence="10">
    <location>
        <begin position="119"/>
        <end position="139"/>
    </location>
</feature>
<protein>
    <submittedName>
        <fullName evidence="12">ZN671-like protein</fullName>
    </submittedName>
</protein>
<evidence type="ECO:0000256" key="1">
    <source>
        <dbReference type="ARBA" id="ARBA00004123"/>
    </source>
</evidence>
<evidence type="ECO:0000259" key="11">
    <source>
        <dbReference type="PROSITE" id="PS50157"/>
    </source>
</evidence>
<dbReference type="PROSITE" id="PS50157">
    <property type="entry name" value="ZINC_FINGER_C2H2_2"/>
    <property type="match status" value="2"/>
</dbReference>
<feature type="region of interest" description="Disordered" evidence="10">
    <location>
        <begin position="308"/>
        <end position="332"/>
    </location>
</feature>
<feature type="compositionally biased region" description="Basic and acidic residues" evidence="10">
    <location>
        <begin position="366"/>
        <end position="379"/>
    </location>
</feature>
<dbReference type="Proteomes" id="UP001164746">
    <property type="component" value="Chromosome 16"/>
</dbReference>
<keyword evidence="5" id="KW-0862">Zinc</keyword>
<dbReference type="EMBL" id="CP111027">
    <property type="protein sequence ID" value="WAR29592.1"/>
    <property type="molecule type" value="Genomic_DNA"/>
</dbReference>
<keyword evidence="7" id="KW-0804">Transcription</keyword>
<keyword evidence="3" id="KW-0677">Repeat</keyword>
<dbReference type="Pfam" id="PF00096">
    <property type="entry name" value="zf-C2H2"/>
    <property type="match status" value="2"/>
</dbReference>
<evidence type="ECO:0000256" key="6">
    <source>
        <dbReference type="ARBA" id="ARBA00023015"/>
    </source>
</evidence>
<evidence type="ECO:0000256" key="2">
    <source>
        <dbReference type="ARBA" id="ARBA00022723"/>
    </source>
</evidence>
<feature type="compositionally biased region" description="Polar residues" evidence="10">
    <location>
        <begin position="320"/>
        <end position="332"/>
    </location>
</feature>
<dbReference type="Gene3D" id="3.30.160.60">
    <property type="entry name" value="Classic Zinc Finger"/>
    <property type="match status" value="2"/>
</dbReference>
<evidence type="ECO:0000256" key="7">
    <source>
        <dbReference type="ARBA" id="ARBA00023163"/>
    </source>
</evidence>